<dbReference type="PANTHER" id="PTHR47331:SF1">
    <property type="entry name" value="GAG-LIKE PROTEIN"/>
    <property type="match status" value="1"/>
</dbReference>
<keyword evidence="2" id="KW-1185">Reference proteome</keyword>
<reference evidence="1" key="1">
    <citation type="submission" date="2019-03" db="EMBL/GenBank/DDBJ databases">
        <title>Improved annotation for the trematode Fasciola hepatica.</title>
        <authorList>
            <person name="Choi Y.-J."/>
            <person name="Martin J."/>
            <person name="Mitreva M."/>
        </authorList>
    </citation>
    <scope>NUCLEOTIDE SEQUENCE [LARGE SCALE GENOMIC DNA]</scope>
</reference>
<dbReference type="PANTHER" id="PTHR47331">
    <property type="entry name" value="PHD-TYPE DOMAIN-CONTAINING PROTEIN"/>
    <property type="match status" value="1"/>
</dbReference>
<name>A0A4E0RXK8_FASHE</name>
<dbReference type="EMBL" id="JXXN02002329">
    <property type="protein sequence ID" value="THD23112.1"/>
    <property type="molecule type" value="Genomic_DNA"/>
</dbReference>
<protein>
    <recommendedName>
        <fullName evidence="3">Zinc knuckle</fullName>
    </recommendedName>
</protein>
<sequence length="487" mass="54911">MGNGTKIKTTNITSLRKLVRQVVSSEISLREMGYESSLNCPTTVKGIVRRLPDSMQLRWAEIALKKLREETKLLFRHLVRYLEESLSTFSYCYGQGNSTLSQWKGDEDTRQSYGVRRRINMIAGRLDEKCPVCCEDHGLEFCRKFLSMCYEERLKVIRDAGRCFNCLKLGHRAVACRTMSRCLELNCYGRHHTLMHVPRSPNTPAKANNNSVKTEVPHTFMGFVPVRLLGPRGSKETYAFLDNGSDSTLLSSAAANSLGIDGPLTRLSVTTLAGTASQVTSEGNFAVQSLSGDNQLQVERAYTLKTLPMQTAYIPSGLDSWSRLKDVHFEKIKDRTDDVLISTNTPEAHWVQDQRIGTSRQPYAVKTVLGWMLLGPTGRSTTQRKYVNCLASEVTMKSEILKLYETEFGDATHNESVSHSLEGKAALEIVQGHECDIVPIVSLQFVRFAIAPWLQTLLDLLHKHKSRPPQSEQVECFFINAMLFKRF</sequence>
<gene>
    <name evidence="1" type="ORF">D915_006271</name>
</gene>
<dbReference type="AlphaFoldDB" id="A0A4E0RXK8"/>
<organism evidence="1 2">
    <name type="scientific">Fasciola hepatica</name>
    <name type="common">Liver fluke</name>
    <dbReference type="NCBI Taxonomy" id="6192"/>
    <lineage>
        <taxon>Eukaryota</taxon>
        <taxon>Metazoa</taxon>
        <taxon>Spiralia</taxon>
        <taxon>Lophotrochozoa</taxon>
        <taxon>Platyhelminthes</taxon>
        <taxon>Trematoda</taxon>
        <taxon>Digenea</taxon>
        <taxon>Plagiorchiida</taxon>
        <taxon>Echinostomata</taxon>
        <taxon>Echinostomatoidea</taxon>
        <taxon>Fasciolidae</taxon>
        <taxon>Fasciola</taxon>
    </lineage>
</organism>
<dbReference type="Proteomes" id="UP000230066">
    <property type="component" value="Unassembled WGS sequence"/>
</dbReference>
<evidence type="ECO:0008006" key="3">
    <source>
        <dbReference type="Google" id="ProtNLM"/>
    </source>
</evidence>
<accession>A0A4E0RXK8</accession>
<proteinExistence type="predicted"/>
<comment type="caution">
    <text evidence="1">The sequence shown here is derived from an EMBL/GenBank/DDBJ whole genome shotgun (WGS) entry which is preliminary data.</text>
</comment>
<evidence type="ECO:0000313" key="2">
    <source>
        <dbReference type="Proteomes" id="UP000230066"/>
    </source>
</evidence>
<evidence type="ECO:0000313" key="1">
    <source>
        <dbReference type="EMBL" id="THD23112.1"/>
    </source>
</evidence>